<accession>A0A1G8GF67</accession>
<name>A0A1G8GF67_9PROT</name>
<evidence type="ECO:0000313" key="2">
    <source>
        <dbReference type="Proteomes" id="UP000217076"/>
    </source>
</evidence>
<evidence type="ECO:0000313" key="1">
    <source>
        <dbReference type="EMBL" id="SDH93029.1"/>
    </source>
</evidence>
<dbReference type="Proteomes" id="UP000217076">
    <property type="component" value="Unassembled WGS sequence"/>
</dbReference>
<dbReference type="STRING" id="83401.SAMN05421742_1267"/>
<sequence length="142" mass="15827">MPSGLSFGSFGTVINERKDILMGLDMYAFTTAEAVEADVDFTPKTATELAYWRKHPNLHGWMEQLYRAKGGEAECFNCVNVALTAEDIDRLEADIRADALPFTEGFFFGESDGSEVEDDLTFITNARAALADGKTVFYSSWW</sequence>
<dbReference type="AlphaFoldDB" id="A0A1G8GF67"/>
<organism evidence="1 2">
    <name type="scientific">Roseospirillum parvum</name>
    <dbReference type="NCBI Taxonomy" id="83401"/>
    <lineage>
        <taxon>Bacteria</taxon>
        <taxon>Pseudomonadati</taxon>
        <taxon>Pseudomonadota</taxon>
        <taxon>Alphaproteobacteria</taxon>
        <taxon>Rhodospirillales</taxon>
        <taxon>Rhodospirillaceae</taxon>
        <taxon>Roseospirillum</taxon>
    </lineage>
</organism>
<dbReference type="EMBL" id="FNCV01000026">
    <property type="protein sequence ID" value="SDH93029.1"/>
    <property type="molecule type" value="Genomic_DNA"/>
</dbReference>
<keyword evidence="2" id="KW-1185">Reference proteome</keyword>
<gene>
    <name evidence="1" type="ORF">SAMN05421742_1267</name>
</gene>
<proteinExistence type="predicted"/>
<protein>
    <submittedName>
        <fullName evidence="1">Uncharacterized protein</fullName>
    </submittedName>
</protein>
<reference evidence="2" key="1">
    <citation type="submission" date="2016-10" db="EMBL/GenBank/DDBJ databases">
        <authorList>
            <person name="Varghese N."/>
            <person name="Submissions S."/>
        </authorList>
    </citation>
    <scope>NUCLEOTIDE SEQUENCE [LARGE SCALE GENOMIC DNA]</scope>
    <source>
        <strain evidence="2">930I</strain>
    </source>
</reference>